<dbReference type="Gene3D" id="1.10.600.10">
    <property type="entry name" value="Farnesyl Diphosphate Synthase"/>
    <property type="match status" value="1"/>
</dbReference>
<comment type="caution">
    <text evidence="2">The sequence shown here is derived from an EMBL/GenBank/DDBJ whole genome shotgun (WGS) entry which is preliminary data.</text>
</comment>
<dbReference type="InterPro" id="IPR017828">
    <property type="entry name" value="SQ_synth_HpnD-like"/>
</dbReference>
<dbReference type="GO" id="GO:0016117">
    <property type="term" value="P:carotenoid biosynthetic process"/>
    <property type="evidence" value="ECO:0007669"/>
    <property type="project" value="InterPro"/>
</dbReference>
<dbReference type="PROSITE" id="PS01045">
    <property type="entry name" value="SQUALEN_PHYTOEN_SYN_2"/>
    <property type="match status" value="1"/>
</dbReference>
<evidence type="ECO:0000256" key="1">
    <source>
        <dbReference type="ARBA" id="ARBA00022679"/>
    </source>
</evidence>
<dbReference type="EMBL" id="MIPT01000001">
    <property type="protein sequence ID" value="OHT22154.1"/>
    <property type="molecule type" value="Genomic_DNA"/>
</dbReference>
<keyword evidence="3" id="KW-1185">Reference proteome</keyword>
<dbReference type="GO" id="GO:0051996">
    <property type="term" value="F:squalene synthase [NAD(P)H] activity"/>
    <property type="evidence" value="ECO:0007669"/>
    <property type="project" value="InterPro"/>
</dbReference>
<dbReference type="RefSeq" id="WP_070935134.1">
    <property type="nucleotide sequence ID" value="NZ_MIPT01000001.1"/>
</dbReference>
<proteinExistence type="predicted"/>
<dbReference type="SFLD" id="SFLDS00005">
    <property type="entry name" value="Isoprenoid_Synthase_Type_I"/>
    <property type="match status" value="1"/>
</dbReference>
<dbReference type="Pfam" id="PF00494">
    <property type="entry name" value="SQS_PSY"/>
    <property type="match status" value="1"/>
</dbReference>
<dbReference type="NCBIfam" id="TIGR03465">
    <property type="entry name" value="HpnD"/>
    <property type="match status" value="1"/>
</dbReference>
<dbReference type="InterPro" id="IPR044843">
    <property type="entry name" value="Trans_IPPS_bact-type"/>
</dbReference>
<dbReference type="SFLD" id="SFLDG01212">
    <property type="entry name" value="Phytoene_synthase_like"/>
    <property type="match status" value="1"/>
</dbReference>
<dbReference type="GO" id="GO:0004311">
    <property type="term" value="F:geranylgeranyl diphosphate synthase activity"/>
    <property type="evidence" value="ECO:0007669"/>
    <property type="project" value="InterPro"/>
</dbReference>
<dbReference type="PANTHER" id="PTHR31480">
    <property type="entry name" value="BIFUNCTIONAL LYCOPENE CYCLASE/PHYTOENE SYNTHASE"/>
    <property type="match status" value="1"/>
</dbReference>
<dbReference type="SFLD" id="SFLDG01018">
    <property type="entry name" value="Squalene/Phytoene_Synthase_Lik"/>
    <property type="match status" value="1"/>
</dbReference>
<dbReference type="InterPro" id="IPR019845">
    <property type="entry name" value="Squalene/phytoene_synthase_CS"/>
</dbReference>
<dbReference type="Proteomes" id="UP000179467">
    <property type="component" value="Unassembled WGS sequence"/>
</dbReference>
<protein>
    <submittedName>
        <fullName evidence="2">All-trans-phytoene synthase</fullName>
        <ecNumber evidence="2">2.5.1.99</ecNumber>
    </submittedName>
</protein>
<dbReference type="CDD" id="cd00683">
    <property type="entry name" value="Trans_IPPS_HH"/>
    <property type="match status" value="1"/>
</dbReference>
<dbReference type="EC" id="2.5.1.99" evidence="2"/>
<gene>
    <name evidence="2" type="primary">crtB_1</name>
    <name evidence="2" type="ORF">BHE75_04176</name>
</gene>
<keyword evidence="1 2" id="KW-0808">Transferase</keyword>
<dbReference type="InterPro" id="IPR008949">
    <property type="entry name" value="Isoprenoid_synthase_dom_sf"/>
</dbReference>
<dbReference type="InterPro" id="IPR002060">
    <property type="entry name" value="Squ/phyt_synthse"/>
</dbReference>
<dbReference type="OrthoDB" id="9807580at2"/>
<name>A0A1S1HIQ5_9SPHN</name>
<sequence>MTATSLATQGRAAGSSFYAGMRVLPRPEREAMYAIYAFCREVDDIADDQRGDRAARGAALEAWRADIARLYAGGDPGQAHYLAPAVRRFDLARADFDAVIAGMAMDVAGDICCPDAADLDLYCDRVASAVGRLSVRVFGMEEAPGLALAHHLGRALQLTNILRDVDEDAAIGRVYLPAEALAAAGLPLGDIAAITADPRIDRACRAVAAEARQHFDAARRILAARPRGHLIAPRLMAGAYGVLLDRMEAAGWAPPRRRVRHNRLAILGMMIRLRLLR</sequence>
<dbReference type="PROSITE" id="PS01044">
    <property type="entry name" value="SQUALEN_PHYTOEN_SYN_1"/>
    <property type="match status" value="1"/>
</dbReference>
<dbReference type="InterPro" id="IPR033904">
    <property type="entry name" value="Trans_IPPS_HH"/>
</dbReference>
<organism evidence="2 3">
    <name type="scientific">Edaphosphingomonas haloaromaticamans</name>
    <dbReference type="NCBI Taxonomy" id="653954"/>
    <lineage>
        <taxon>Bacteria</taxon>
        <taxon>Pseudomonadati</taxon>
        <taxon>Pseudomonadota</taxon>
        <taxon>Alphaproteobacteria</taxon>
        <taxon>Sphingomonadales</taxon>
        <taxon>Rhizorhabdaceae</taxon>
        <taxon>Edaphosphingomonas</taxon>
    </lineage>
</organism>
<evidence type="ECO:0000313" key="2">
    <source>
        <dbReference type="EMBL" id="OHT22154.1"/>
    </source>
</evidence>
<accession>A0A1S1HIQ5</accession>
<evidence type="ECO:0000313" key="3">
    <source>
        <dbReference type="Proteomes" id="UP000179467"/>
    </source>
</evidence>
<dbReference type="AlphaFoldDB" id="A0A1S1HIQ5"/>
<reference evidence="2 3" key="1">
    <citation type="submission" date="2016-09" db="EMBL/GenBank/DDBJ databases">
        <title>Metabolic pathway, cell adaptation mechanisms and a novel monoxygenase revealed through proteogenomic-transcription analysis of a Sphingomonas haloaromaticamans strain degrading the fungicide ortho-phenylphenol.</title>
        <authorList>
            <person name="Perruchon C."/>
            <person name="Papadopoulou E.S."/>
            <person name="Rousidou C."/>
            <person name="Vasileiadis S."/>
            <person name="Tanou G."/>
            <person name="Amoutzias G."/>
            <person name="Molassiotis A."/>
            <person name="Karpouzas D.G."/>
        </authorList>
    </citation>
    <scope>NUCLEOTIDE SEQUENCE [LARGE SCALE GENOMIC DNA]</scope>
    <source>
        <strain evidence="2 3">P3</strain>
    </source>
</reference>
<dbReference type="SUPFAM" id="SSF48576">
    <property type="entry name" value="Terpenoid synthases"/>
    <property type="match status" value="1"/>
</dbReference>